<accession>A0A540N693</accession>
<evidence type="ECO:0000313" key="3">
    <source>
        <dbReference type="Proteomes" id="UP000315295"/>
    </source>
</evidence>
<dbReference type="Pfam" id="PF12023">
    <property type="entry name" value="DUF3511"/>
    <property type="match status" value="1"/>
</dbReference>
<name>A0A540N693_MALBA</name>
<dbReference type="InterPro" id="IPR021899">
    <property type="entry name" value="DUF3511"/>
</dbReference>
<keyword evidence="3" id="KW-1185">Reference proteome</keyword>
<dbReference type="PANTHER" id="PTHR33193">
    <property type="entry name" value="DOMAIN PROTEIN, PUTATIVE (DUF3511)-RELATED"/>
    <property type="match status" value="1"/>
</dbReference>
<comment type="caution">
    <text evidence="2">The sequence shown here is derived from an EMBL/GenBank/DDBJ whole genome shotgun (WGS) entry which is preliminary data.</text>
</comment>
<evidence type="ECO:0000313" key="2">
    <source>
        <dbReference type="EMBL" id="TQE06529.1"/>
    </source>
</evidence>
<sequence length="87" mass="10529">MREMDEKQSPYRSSYMLDGDRDHEGYPWKNQRYSRKASSIYNSSQSELKRQRRVAKYKSYVIEAKFKTALKNGVRWFKNKYDALVYA</sequence>
<organism evidence="2 3">
    <name type="scientific">Malus baccata</name>
    <name type="common">Siberian crab apple</name>
    <name type="synonym">Pyrus baccata</name>
    <dbReference type="NCBI Taxonomy" id="106549"/>
    <lineage>
        <taxon>Eukaryota</taxon>
        <taxon>Viridiplantae</taxon>
        <taxon>Streptophyta</taxon>
        <taxon>Embryophyta</taxon>
        <taxon>Tracheophyta</taxon>
        <taxon>Spermatophyta</taxon>
        <taxon>Magnoliopsida</taxon>
        <taxon>eudicotyledons</taxon>
        <taxon>Gunneridae</taxon>
        <taxon>Pentapetalae</taxon>
        <taxon>rosids</taxon>
        <taxon>fabids</taxon>
        <taxon>Rosales</taxon>
        <taxon>Rosaceae</taxon>
        <taxon>Amygdaloideae</taxon>
        <taxon>Maleae</taxon>
        <taxon>Malus</taxon>
    </lineage>
</organism>
<proteinExistence type="predicted"/>
<gene>
    <name evidence="2" type="ORF">C1H46_007771</name>
</gene>
<dbReference type="EMBL" id="VIEB01000101">
    <property type="protein sequence ID" value="TQE06529.1"/>
    <property type="molecule type" value="Genomic_DNA"/>
</dbReference>
<protein>
    <recommendedName>
        <fullName evidence="4">DUF3511 domain-containing protein</fullName>
    </recommendedName>
</protein>
<feature type="region of interest" description="Disordered" evidence="1">
    <location>
        <begin position="1"/>
        <end position="28"/>
    </location>
</feature>
<dbReference type="AlphaFoldDB" id="A0A540N693"/>
<evidence type="ECO:0008006" key="4">
    <source>
        <dbReference type="Google" id="ProtNLM"/>
    </source>
</evidence>
<reference evidence="2 3" key="1">
    <citation type="journal article" date="2019" name="G3 (Bethesda)">
        <title>Sequencing of a Wild Apple (Malus baccata) Genome Unravels the Differences Between Cultivated and Wild Apple Species Regarding Disease Resistance and Cold Tolerance.</title>
        <authorList>
            <person name="Chen X."/>
        </authorList>
    </citation>
    <scope>NUCLEOTIDE SEQUENCE [LARGE SCALE GENOMIC DNA]</scope>
    <source>
        <strain evidence="3">cv. Shandingzi</strain>
        <tissue evidence="2">Leaves</tissue>
    </source>
</reference>
<evidence type="ECO:0000256" key="1">
    <source>
        <dbReference type="SAM" id="MobiDB-lite"/>
    </source>
</evidence>
<dbReference type="Proteomes" id="UP000315295">
    <property type="component" value="Unassembled WGS sequence"/>
</dbReference>
<dbReference type="PANTHER" id="PTHR33193:SF30">
    <property type="entry name" value="DUF3511 DOMAIN-CONTAINING PROTEIN"/>
    <property type="match status" value="1"/>
</dbReference>